<dbReference type="Pfam" id="PF00072">
    <property type="entry name" value="Response_reg"/>
    <property type="match status" value="1"/>
</dbReference>
<dbReference type="PROSITE" id="PS50110">
    <property type="entry name" value="RESPONSE_REGULATORY"/>
    <property type="match status" value="1"/>
</dbReference>
<dbReference type="EMBL" id="JBHSDK010000018">
    <property type="protein sequence ID" value="MFC4336348.1"/>
    <property type="molecule type" value="Genomic_DNA"/>
</dbReference>
<keyword evidence="9" id="KW-1185">Reference proteome</keyword>
<evidence type="ECO:0000256" key="5">
    <source>
        <dbReference type="PROSITE-ProRule" id="PRU00169"/>
    </source>
</evidence>
<evidence type="ECO:0000256" key="4">
    <source>
        <dbReference type="ARBA" id="ARBA00023163"/>
    </source>
</evidence>
<proteinExistence type="predicted"/>
<dbReference type="RefSeq" id="WP_380622184.1">
    <property type="nucleotide sequence ID" value="NZ_JBHSDK010000018.1"/>
</dbReference>
<keyword evidence="2" id="KW-0805">Transcription regulation</keyword>
<evidence type="ECO:0000259" key="7">
    <source>
        <dbReference type="PROSITE" id="PS50110"/>
    </source>
</evidence>
<dbReference type="InterPro" id="IPR016032">
    <property type="entry name" value="Sig_transdc_resp-reg_C-effctor"/>
</dbReference>
<dbReference type="SMART" id="SM00448">
    <property type="entry name" value="REC"/>
    <property type="match status" value="1"/>
</dbReference>
<reference evidence="9" key="1">
    <citation type="journal article" date="2019" name="Int. J. Syst. Evol. Microbiol.">
        <title>The Global Catalogue of Microorganisms (GCM) 10K type strain sequencing project: providing services to taxonomists for standard genome sequencing and annotation.</title>
        <authorList>
            <consortium name="The Broad Institute Genomics Platform"/>
            <consortium name="The Broad Institute Genome Sequencing Center for Infectious Disease"/>
            <person name="Wu L."/>
            <person name="Ma J."/>
        </authorList>
    </citation>
    <scope>NUCLEOTIDE SEQUENCE [LARGE SCALE GENOMIC DNA]</scope>
    <source>
        <strain evidence="9">IBRC-M 10908</strain>
    </source>
</reference>
<dbReference type="InterPro" id="IPR011006">
    <property type="entry name" value="CheY-like_superfamily"/>
</dbReference>
<dbReference type="InterPro" id="IPR039420">
    <property type="entry name" value="WalR-like"/>
</dbReference>
<dbReference type="PANTHER" id="PTHR43214">
    <property type="entry name" value="TWO-COMPONENT RESPONSE REGULATOR"/>
    <property type="match status" value="1"/>
</dbReference>
<accession>A0ABV8U140</accession>
<feature type="modified residue" description="4-aspartylphosphate" evidence="5">
    <location>
        <position position="60"/>
    </location>
</feature>
<dbReference type="InterPro" id="IPR058245">
    <property type="entry name" value="NreC/VraR/RcsB-like_REC"/>
</dbReference>
<keyword evidence="3" id="KW-0238">DNA-binding</keyword>
<dbReference type="PRINTS" id="PR00038">
    <property type="entry name" value="HTHLUXR"/>
</dbReference>
<feature type="domain" description="Response regulatory" evidence="7">
    <location>
        <begin position="9"/>
        <end position="127"/>
    </location>
</feature>
<evidence type="ECO:0000256" key="1">
    <source>
        <dbReference type="ARBA" id="ARBA00022553"/>
    </source>
</evidence>
<feature type="domain" description="HTH luxR-type" evidence="6">
    <location>
        <begin position="154"/>
        <end position="219"/>
    </location>
</feature>
<evidence type="ECO:0000259" key="6">
    <source>
        <dbReference type="PROSITE" id="PS50043"/>
    </source>
</evidence>
<gene>
    <name evidence="8" type="ORF">ACFPET_14165</name>
</gene>
<dbReference type="Gene3D" id="3.40.50.2300">
    <property type="match status" value="1"/>
</dbReference>
<evidence type="ECO:0000256" key="2">
    <source>
        <dbReference type="ARBA" id="ARBA00023015"/>
    </source>
</evidence>
<dbReference type="SUPFAM" id="SSF46894">
    <property type="entry name" value="C-terminal effector domain of the bipartite response regulators"/>
    <property type="match status" value="1"/>
</dbReference>
<evidence type="ECO:0000256" key="3">
    <source>
        <dbReference type="ARBA" id="ARBA00023125"/>
    </source>
</evidence>
<protein>
    <submittedName>
        <fullName evidence="8">Response regulator</fullName>
    </submittedName>
</protein>
<sequence length="230" mass="24732">MAGEEVTVRIVIADDQRLVRAGFSSILDDEDDLAVVGQAGDGADALRKVRELEPDIVLMDVRMPGMDGLEATEAIKGDSVLSRSRVIILTTFTEDEYIYRALRAGASGFLLKDIDPDDLVEAVRVVAAGDALISPSVTRKVIAEFAAQVRQPKPSPELGSLTERENEVLRLVAAGLSNDEIGRSLYISPATAKTHVSRIMQKLGARDRAQLVVTAYESGMVLPGWANGEG</sequence>
<name>A0ABV8U140_9ACTN</name>
<keyword evidence="1 5" id="KW-0597">Phosphoprotein</keyword>
<organism evidence="8 9">
    <name type="scientific">Salininema proteolyticum</name>
    <dbReference type="NCBI Taxonomy" id="1607685"/>
    <lineage>
        <taxon>Bacteria</taxon>
        <taxon>Bacillati</taxon>
        <taxon>Actinomycetota</taxon>
        <taxon>Actinomycetes</taxon>
        <taxon>Glycomycetales</taxon>
        <taxon>Glycomycetaceae</taxon>
        <taxon>Salininema</taxon>
    </lineage>
</organism>
<comment type="caution">
    <text evidence="8">The sequence shown here is derived from an EMBL/GenBank/DDBJ whole genome shotgun (WGS) entry which is preliminary data.</text>
</comment>
<keyword evidence="4" id="KW-0804">Transcription</keyword>
<dbReference type="PANTHER" id="PTHR43214:SF24">
    <property type="entry name" value="TRANSCRIPTIONAL REGULATORY PROTEIN NARL-RELATED"/>
    <property type="match status" value="1"/>
</dbReference>
<dbReference type="InterPro" id="IPR000792">
    <property type="entry name" value="Tscrpt_reg_LuxR_C"/>
</dbReference>
<dbReference type="CDD" id="cd17535">
    <property type="entry name" value="REC_NarL-like"/>
    <property type="match status" value="1"/>
</dbReference>
<dbReference type="Proteomes" id="UP001595823">
    <property type="component" value="Unassembled WGS sequence"/>
</dbReference>
<dbReference type="CDD" id="cd06170">
    <property type="entry name" value="LuxR_C_like"/>
    <property type="match status" value="1"/>
</dbReference>
<dbReference type="PROSITE" id="PS50043">
    <property type="entry name" value="HTH_LUXR_2"/>
    <property type="match status" value="1"/>
</dbReference>
<evidence type="ECO:0000313" key="9">
    <source>
        <dbReference type="Proteomes" id="UP001595823"/>
    </source>
</evidence>
<dbReference type="InterPro" id="IPR001789">
    <property type="entry name" value="Sig_transdc_resp-reg_receiver"/>
</dbReference>
<evidence type="ECO:0000313" key="8">
    <source>
        <dbReference type="EMBL" id="MFC4336348.1"/>
    </source>
</evidence>
<dbReference type="SUPFAM" id="SSF52172">
    <property type="entry name" value="CheY-like"/>
    <property type="match status" value="1"/>
</dbReference>
<dbReference type="SMART" id="SM00421">
    <property type="entry name" value="HTH_LUXR"/>
    <property type="match status" value="1"/>
</dbReference>
<dbReference type="Pfam" id="PF00196">
    <property type="entry name" value="GerE"/>
    <property type="match status" value="1"/>
</dbReference>